<dbReference type="AlphaFoldDB" id="A0A816VPS9"/>
<sequence length="104" mass="11069">MKRMKSCFLSSEGGLRRGLELKLSLFTAARRLVVVERLVFAQLSGVDLLSMVVATASPVTALSLFASRAGFSHFARTLCETTSPSVSAALWVCSLYGGALVVAQ</sequence>
<dbReference type="EMBL" id="HG994357">
    <property type="protein sequence ID" value="CAF2126389.1"/>
    <property type="molecule type" value="Genomic_DNA"/>
</dbReference>
<protein>
    <submittedName>
        <fullName evidence="1">(rape) hypothetical protein</fullName>
    </submittedName>
</protein>
<proteinExistence type="predicted"/>
<organism evidence="1">
    <name type="scientific">Brassica napus</name>
    <name type="common">Rape</name>
    <dbReference type="NCBI Taxonomy" id="3708"/>
    <lineage>
        <taxon>Eukaryota</taxon>
        <taxon>Viridiplantae</taxon>
        <taxon>Streptophyta</taxon>
        <taxon>Embryophyta</taxon>
        <taxon>Tracheophyta</taxon>
        <taxon>Spermatophyta</taxon>
        <taxon>Magnoliopsida</taxon>
        <taxon>eudicotyledons</taxon>
        <taxon>Gunneridae</taxon>
        <taxon>Pentapetalae</taxon>
        <taxon>rosids</taxon>
        <taxon>malvids</taxon>
        <taxon>Brassicales</taxon>
        <taxon>Brassicaceae</taxon>
        <taxon>Brassiceae</taxon>
        <taxon>Brassica</taxon>
    </lineage>
</organism>
<accession>A0A816VPS9</accession>
<dbReference type="Proteomes" id="UP001295469">
    <property type="component" value="Chromosome A03"/>
</dbReference>
<dbReference type="Gramene" id="CDX74131">
    <property type="protein sequence ID" value="CDX74131"/>
    <property type="gene ID" value="GSBRNA2T00111890001"/>
</dbReference>
<reference evidence="1" key="1">
    <citation type="submission" date="2021-01" db="EMBL/GenBank/DDBJ databases">
        <authorList>
            <consortium name="Genoscope - CEA"/>
            <person name="William W."/>
        </authorList>
    </citation>
    <scope>NUCLEOTIDE SEQUENCE</scope>
</reference>
<evidence type="ECO:0000313" key="1">
    <source>
        <dbReference type="EMBL" id="CAF2126389.1"/>
    </source>
</evidence>
<name>A0A816VPS9_BRANA</name>
<gene>
    <name evidence="1" type="ORF">DARMORV10_A03P34290.1</name>
</gene>